<dbReference type="GO" id="GO:0005634">
    <property type="term" value="C:nucleus"/>
    <property type="evidence" value="ECO:0007669"/>
    <property type="project" value="UniProtKB-SubCell"/>
</dbReference>
<dbReference type="HOGENOM" id="CLU_000384_6_4_1"/>
<dbReference type="SUPFAM" id="SSF54160">
    <property type="entry name" value="Chromo domain-like"/>
    <property type="match status" value="1"/>
</dbReference>
<feature type="domain" description="Chromo" evidence="3">
    <location>
        <begin position="143"/>
        <end position="202"/>
    </location>
</feature>
<keyword evidence="5" id="KW-1185">Reference proteome</keyword>
<reference evidence="4 5" key="1">
    <citation type="submission" date="2014-04" db="EMBL/GenBank/DDBJ databases">
        <title>Evolutionary Origins and Diversification of the Mycorrhizal Mutualists.</title>
        <authorList>
            <consortium name="DOE Joint Genome Institute"/>
            <consortium name="Mycorrhizal Genomics Consortium"/>
            <person name="Kohler A."/>
            <person name="Kuo A."/>
            <person name="Nagy L.G."/>
            <person name="Floudas D."/>
            <person name="Copeland A."/>
            <person name="Barry K.W."/>
            <person name="Cichocki N."/>
            <person name="Veneault-Fourrey C."/>
            <person name="LaButti K."/>
            <person name="Lindquist E.A."/>
            <person name="Lipzen A."/>
            <person name="Lundell T."/>
            <person name="Morin E."/>
            <person name="Murat C."/>
            <person name="Riley R."/>
            <person name="Ohm R."/>
            <person name="Sun H."/>
            <person name="Tunlid A."/>
            <person name="Henrissat B."/>
            <person name="Grigoriev I.V."/>
            <person name="Hibbett D.S."/>
            <person name="Martin F."/>
        </authorList>
    </citation>
    <scope>NUCLEOTIDE SEQUENCE [LARGE SCALE GENOMIC DNA]</scope>
    <source>
        <strain evidence="4 5">Koide BX008</strain>
    </source>
</reference>
<dbReference type="GO" id="GO:0006338">
    <property type="term" value="P:chromatin remodeling"/>
    <property type="evidence" value="ECO:0007669"/>
    <property type="project" value="UniProtKB-ARBA"/>
</dbReference>
<dbReference type="InParanoid" id="A0A0C2WNB1"/>
<protein>
    <recommendedName>
        <fullName evidence="3">Chromo domain-containing protein</fullName>
    </recommendedName>
</protein>
<organism evidence="4 5">
    <name type="scientific">Amanita muscaria (strain Koide BX008)</name>
    <dbReference type="NCBI Taxonomy" id="946122"/>
    <lineage>
        <taxon>Eukaryota</taxon>
        <taxon>Fungi</taxon>
        <taxon>Dikarya</taxon>
        <taxon>Basidiomycota</taxon>
        <taxon>Agaricomycotina</taxon>
        <taxon>Agaricomycetes</taxon>
        <taxon>Agaricomycetidae</taxon>
        <taxon>Agaricales</taxon>
        <taxon>Pluteineae</taxon>
        <taxon>Amanitaceae</taxon>
        <taxon>Amanita</taxon>
    </lineage>
</organism>
<comment type="subcellular location">
    <subcellularLocation>
        <location evidence="1">Nucleus</location>
    </subcellularLocation>
</comment>
<evidence type="ECO:0000313" key="4">
    <source>
        <dbReference type="EMBL" id="KIL58196.1"/>
    </source>
</evidence>
<dbReference type="CDD" id="cd00024">
    <property type="entry name" value="CD_CSD"/>
    <property type="match status" value="1"/>
</dbReference>
<keyword evidence="2" id="KW-0539">Nucleus</keyword>
<dbReference type="InterPro" id="IPR000953">
    <property type="entry name" value="Chromo/chromo_shadow_dom"/>
</dbReference>
<dbReference type="AlphaFoldDB" id="A0A0C2WNB1"/>
<dbReference type="PANTHER" id="PTHR22812">
    <property type="entry name" value="CHROMOBOX PROTEIN"/>
    <property type="match status" value="1"/>
</dbReference>
<evidence type="ECO:0000256" key="1">
    <source>
        <dbReference type="ARBA" id="ARBA00004123"/>
    </source>
</evidence>
<sequence>MVLIHEWDLSPENREGLALHTPTPTLFHPYPLPWGYAIPLKNPNADRKRSDVPEYKIGDKVWLSTTNLNIKRPTKKLAEKQVGPYEILEIISSNAVWLKLPKSLTIHPVVNVSSIRPYRAPAFKGQKADEPAPVEINEKGESYEVERILDSRRHRGKLEFLVKWKGYTAEHNSFESEADVENAKARVKQFYKENPGAIRRLRREVFDAIPWRNMENFTEGDADKKQVLFSWLDVHPEE</sequence>
<dbReference type="InterPro" id="IPR051219">
    <property type="entry name" value="Heterochromatin_chromo-domain"/>
</dbReference>
<dbReference type="Gene3D" id="2.40.50.40">
    <property type="match status" value="1"/>
</dbReference>
<dbReference type="Pfam" id="PF24626">
    <property type="entry name" value="SH3_Tf2-1"/>
    <property type="match status" value="1"/>
</dbReference>
<dbReference type="STRING" id="946122.A0A0C2WNB1"/>
<evidence type="ECO:0000259" key="3">
    <source>
        <dbReference type="PROSITE" id="PS50013"/>
    </source>
</evidence>
<name>A0A0C2WNB1_AMAMK</name>
<evidence type="ECO:0000256" key="2">
    <source>
        <dbReference type="ARBA" id="ARBA00023242"/>
    </source>
</evidence>
<evidence type="ECO:0000313" key="5">
    <source>
        <dbReference type="Proteomes" id="UP000054549"/>
    </source>
</evidence>
<dbReference type="InterPro" id="IPR056924">
    <property type="entry name" value="SH3_Tf2-1"/>
</dbReference>
<dbReference type="InterPro" id="IPR023780">
    <property type="entry name" value="Chromo_domain"/>
</dbReference>
<dbReference type="EMBL" id="KN818344">
    <property type="protein sequence ID" value="KIL58196.1"/>
    <property type="molecule type" value="Genomic_DNA"/>
</dbReference>
<dbReference type="Pfam" id="PF00385">
    <property type="entry name" value="Chromo"/>
    <property type="match status" value="1"/>
</dbReference>
<proteinExistence type="predicted"/>
<dbReference type="InterPro" id="IPR016197">
    <property type="entry name" value="Chromo-like_dom_sf"/>
</dbReference>
<accession>A0A0C2WNB1</accession>
<gene>
    <name evidence="4" type="ORF">M378DRAFT_15702</name>
</gene>
<dbReference type="Proteomes" id="UP000054549">
    <property type="component" value="Unassembled WGS sequence"/>
</dbReference>
<dbReference type="PROSITE" id="PS50013">
    <property type="entry name" value="CHROMO_2"/>
    <property type="match status" value="1"/>
</dbReference>
<dbReference type="SMART" id="SM00298">
    <property type="entry name" value="CHROMO"/>
    <property type="match status" value="1"/>
</dbReference>
<dbReference type="OrthoDB" id="2273864at2759"/>